<dbReference type="Proteomes" id="UP000199534">
    <property type="component" value="Unassembled WGS sequence"/>
</dbReference>
<dbReference type="PANTHER" id="PTHR43130:SF15">
    <property type="entry name" value="THIJ_PFPI FAMILY PROTEIN (AFU_ORTHOLOGUE AFUA_5G14240)"/>
    <property type="match status" value="1"/>
</dbReference>
<dbReference type="Gene3D" id="3.40.50.880">
    <property type="match status" value="1"/>
</dbReference>
<dbReference type="PANTHER" id="PTHR43130">
    <property type="entry name" value="ARAC-FAMILY TRANSCRIPTIONAL REGULATOR"/>
    <property type="match status" value="1"/>
</dbReference>
<dbReference type="RefSeq" id="WP_092983360.1">
    <property type="nucleotide sequence ID" value="NZ_FOYQ01000002.1"/>
</dbReference>
<dbReference type="SUPFAM" id="SSF52317">
    <property type="entry name" value="Class I glutamine amidotransferase-like"/>
    <property type="match status" value="1"/>
</dbReference>
<feature type="domain" description="DJ-1/PfpI" evidence="1">
    <location>
        <begin position="2"/>
        <end position="165"/>
    </location>
</feature>
<dbReference type="InterPro" id="IPR002818">
    <property type="entry name" value="DJ-1/PfpI"/>
</dbReference>
<protein>
    <submittedName>
        <fullName evidence="2">DJ-1/PfpI family protein</fullName>
    </submittedName>
</protein>
<evidence type="ECO:0000313" key="3">
    <source>
        <dbReference type="Proteomes" id="UP000199534"/>
    </source>
</evidence>
<accession>A0A1I6HKV5</accession>
<name>A0A1I6HKV5_9FLAO</name>
<dbReference type="InterPro" id="IPR052158">
    <property type="entry name" value="INH-QAR"/>
</dbReference>
<evidence type="ECO:0000259" key="1">
    <source>
        <dbReference type="Pfam" id="PF01965"/>
    </source>
</evidence>
<proteinExistence type="predicted"/>
<sequence length="202" mass="22831">MEITIIMFEDYETLDVFGPVEIFGRLVDRYTLKFYSLAGGIVTNRHGVHIVTEKLESLRNKPEILLIPGGLGTRLEVENPQLINKIKELALQSNYVLTVCTGSALLAKSGLLDGKLATSNKRAFTWVCSQNTNVNWDKKARWVVDGKYYTSSGVSAGMDMTLGFIADRHGEDLAKKVAWEIEYHWIEDKDCDSFSEKEYKDI</sequence>
<dbReference type="OrthoDB" id="9803764at2"/>
<evidence type="ECO:0000313" key="2">
    <source>
        <dbReference type="EMBL" id="SFR55065.1"/>
    </source>
</evidence>
<keyword evidence="3" id="KW-1185">Reference proteome</keyword>
<dbReference type="Pfam" id="PF01965">
    <property type="entry name" value="DJ-1_PfpI"/>
    <property type="match status" value="1"/>
</dbReference>
<gene>
    <name evidence="2" type="ORF">SAMN04490243_2856</name>
</gene>
<dbReference type="STRING" id="400055.SAMN04490243_2856"/>
<dbReference type="EMBL" id="FOYQ01000002">
    <property type="protein sequence ID" value="SFR55065.1"/>
    <property type="molecule type" value="Genomic_DNA"/>
</dbReference>
<organism evidence="2 3">
    <name type="scientific">Robiginitalea myxolifaciens</name>
    <dbReference type="NCBI Taxonomy" id="400055"/>
    <lineage>
        <taxon>Bacteria</taxon>
        <taxon>Pseudomonadati</taxon>
        <taxon>Bacteroidota</taxon>
        <taxon>Flavobacteriia</taxon>
        <taxon>Flavobacteriales</taxon>
        <taxon>Flavobacteriaceae</taxon>
        <taxon>Robiginitalea</taxon>
    </lineage>
</organism>
<dbReference type="InterPro" id="IPR029062">
    <property type="entry name" value="Class_I_gatase-like"/>
</dbReference>
<dbReference type="CDD" id="cd03139">
    <property type="entry name" value="GATase1_PfpI_2"/>
    <property type="match status" value="1"/>
</dbReference>
<reference evidence="2 3" key="1">
    <citation type="submission" date="2016-10" db="EMBL/GenBank/DDBJ databases">
        <authorList>
            <person name="de Groot N.N."/>
        </authorList>
    </citation>
    <scope>NUCLEOTIDE SEQUENCE [LARGE SCALE GENOMIC DNA]</scope>
    <source>
        <strain evidence="2 3">DSM 21019</strain>
    </source>
</reference>
<dbReference type="AlphaFoldDB" id="A0A1I6HKV5"/>